<dbReference type="UniPathway" id="UPA00059">
    <property type="reaction ID" value="UER00104"/>
</dbReference>
<evidence type="ECO:0000256" key="9">
    <source>
        <dbReference type="ARBA" id="ARBA00023235"/>
    </source>
</evidence>
<keyword evidence="7" id="KW-0464">Manganese</keyword>
<evidence type="ECO:0000256" key="10">
    <source>
        <dbReference type="NCBIfam" id="TIGR02150"/>
    </source>
</evidence>
<dbReference type="InterPro" id="IPR015797">
    <property type="entry name" value="NUDIX_hydrolase-like_dom_sf"/>
</dbReference>
<evidence type="ECO:0000256" key="4">
    <source>
        <dbReference type="ARBA" id="ARBA00022490"/>
    </source>
</evidence>
<proteinExistence type="inferred from homology"/>
<organism evidence="13 14">
    <name type="scientific">Candidatus Roizmanbacteria bacterium CG22_combo_CG10-13_8_21_14_all_38_20</name>
    <dbReference type="NCBI Taxonomy" id="1974862"/>
    <lineage>
        <taxon>Bacteria</taxon>
        <taxon>Candidatus Roizmaniibacteriota</taxon>
    </lineage>
</organism>
<dbReference type="PANTHER" id="PTHR10885">
    <property type="entry name" value="ISOPENTENYL-DIPHOSPHATE DELTA-ISOMERASE"/>
    <property type="match status" value="1"/>
</dbReference>
<dbReference type="CDD" id="cd02885">
    <property type="entry name" value="NUDIX_IPP_Isomerase"/>
    <property type="match status" value="1"/>
</dbReference>
<keyword evidence="4" id="KW-0963">Cytoplasm</keyword>
<dbReference type="InterPro" id="IPR000086">
    <property type="entry name" value="NUDIX_hydrolase_dom"/>
</dbReference>
<keyword evidence="5" id="KW-0479">Metal-binding</keyword>
<gene>
    <name evidence="13" type="ORF">COW99_03250</name>
</gene>
<dbReference type="AlphaFoldDB" id="A0A2H0BVC7"/>
<feature type="domain" description="Nudix hydrolase" evidence="12">
    <location>
        <begin position="29"/>
        <end position="162"/>
    </location>
</feature>
<dbReference type="EC" id="5.3.3.2" evidence="3 10"/>
<dbReference type="NCBIfam" id="NF002995">
    <property type="entry name" value="PRK03759.1"/>
    <property type="match status" value="1"/>
</dbReference>
<keyword evidence="6" id="KW-0460">Magnesium</keyword>
<evidence type="ECO:0000256" key="1">
    <source>
        <dbReference type="ARBA" id="ARBA00004826"/>
    </source>
</evidence>
<evidence type="ECO:0000256" key="3">
    <source>
        <dbReference type="ARBA" id="ARBA00012057"/>
    </source>
</evidence>
<feature type="active site" evidence="11">
    <location>
        <position position="66"/>
    </location>
</feature>
<evidence type="ECO:0000256" key="2">
    <source>
        <dbReference type="ARBA" id="ARBA00007579"/>
    </source>
</evidence>
<comment type="similarity">
    <text evidence="2">Belongs to the IPP isomerase type 1 family.</text>
</comment>
<evidence type="ECO:0000313" key="14">
    <source>
        <dbReference type="Proteomes" id="UP000231246"/>
    </source>
</evidence>
<dbReference type="InterPro" id="IPR056375">
    <property type="entry name" value="Idi_bact"/>
</dbReference>
<dbReference type="GO" id="GO:0008299">
    <property type="term" value="P:isoprenoid biosynthetic process"/>
    <property type="evidence" value="ECO:0007669"/>
    <property type="project" value="UniProtKB-UniRule"/>
</dbReference>
<dbReference type="PIRSF" id="PIRSF018427">
    <property type="entry name" value="Isopntndiph_ism"/>
    <property type="match status" value="1"/>
</dbReference>
<evidence type="ECO:0000256" key="11">
    <source>
        <dbReference type="PIRSR" id="PIRSR018427-1"/>
    </source>
</evidence>
<dbReference type="NCBIfam" id="TIGR02150">
    <property type="entry name" value="IPP_isom_1"/>
    <property type="match status" value="1"/>
</dbReference>
<keyword evidence="8" id="KW-0414">Isoprene biosynthesis</keyword>
<feature type="active site" evidence="11">
    <location>
        <position position="114"/>
    </location>
</feature>
<dbReference type="SUPFAM" id="SSF55811">
    <property type="entry name" value="Nudix"/>
    <property type="match status" value="1"/>
</dbReference>
<dbReference type="GO" id="GO:0046872">
    <property type="term" value="F:metal ion binding"/>
    <property type="evidence" value="ECO:0007669"/>
    <property type="project" value="UniProtKB-KW"/>
</dbReference>
<evidence type="ECO:0000259" key="12">
    <source>
        <dbReference type="PROSITE" id="PS51462"/>
    </source>
</evidence>
<comment type="pathway">
    <text evidence="1">Isoprenoid biosynthesis; dimethylallyl diphosphate biosynthesis; dimethylallyl diphosphate from isopentenyl diphosphate: step 1/1.</text>
</comment>
<keyword evidence="9 13" id="KW-0413">Isomerase</keyword>
<evidence type="ECO:0000256" key="6">
    <source>
        <dbReference type="ARBA" id="ARBA00022842"/>
    </source>
</evidence>
<sequence>MNSKVILVDENNQEIGITDKFLVHTDKTPLHRGLSVFLFNGKNELLLQQRAKSKLTFPGIWSNSCCGHPRPGEEGIEAVRRHLDSELGIKEAAIHLVLPDFRYTAEMNGIRENELCPVFVAFSNDEIRVNPQEVENIRWVDWDDFIREIKDKPGTYSKWAEEEALLLEKSLEFNQYRSLKTTNIA</sequence>
<dbReference type="InterPro" id="IPR011876">
    <property type="entry name" value="IsopentenylPP_isomerase_typ1"/>
</dbReference>
<evidence type="ECO:0000313" key="13">
    <source>
        <dbReference type="EMBL" id="PIP61633.1"/>
    </source>
</evidence>
<dbReference type="EMBL" id="PCTA01000022">
    <property type="protein sequence ID" value="PIP61633.1"/>
    <property type="molecule type" value="Genomic_DNA"/>
</dbReference>
<protein>
    <recommendedName>
        <fullName evidence="3 10">Isopentenyl-diphosphate delta-isomerase</fullName>
        <ecNumber evidence="3 10">5.3.3.2</ecNumber>
    </recommendedName>
</protein>
<evidence type="ECO:0000256" key="5">
    <source>
        <dbReference type="ARBA" id="ARBA00022723"/>
    </source>
</evidence>
<dbReference type="PROSITE" id="PS51462">
    <property type="entry name" value="NUDIX"/>
    <property type="match status" value="1"/>
</dbReference>
<dbReference type="GO" id="GO:0004452">
    <property type="term" value="F:isopentenyl-diphosphate delta-isomerase activity"/>
    <property type="evidence" value="ECO:0007669"/>
    <property type="project" value="UniProtKB-UniRule"/>
</dbReference>
<dbReference type="Gene3D" id="3.90.79.10">
    <property type="entry name" value="Nucleoside Triphosphate Pyrophosphohydrolase"/>
    <property type="match status" value="1"/>
</dbReference>
<comment type="caution">
    <text evidence="13">The sequence shown here is derived from an EMBL/GenBank/DDBJ whole genome shotgun (WGS) entry which is preliminary data.</text>
</comment>
<reference evidence="13 14" key="1">
    <citation type="submission" date="2017-09" db="EMBL/GenBank/DDBJ databases">
        <title>Depth-based differentiation of microbial function through sediment-hosted aquifers and enrichment of novel symbionts in the deep terrestrial subsurface.</title>
        <authorList>
            <person name="Probst A.J."/>
            <person name="Ladd B."/>
            <person name="Jarett J.K."/>
            <person name="Geller-Mcgrath D.E."/>
            <person name="Sieber C.M."/>
            <person name="Emerson J.B."/>
            <person name="Anantharaman K."/>
            <person name="Thomas B.C."/>
            <person name="Malmstrom R."/>
            <person name="Stieglmeier M."/>
            <person name="Klingl A."/>
            <person name="Woyke T."/>
            <person name="Ryan C.M."/>
            <person name="Banfield J.F."/>
        </authorList>
    </citation>
    <scope>NUCLEOTIDE SEQUENCE [LARGE SCALE GENOMIC DNA]</scope>
    <source>
        <strain evidence="13">CG22_combo_CG10-13_8_21_14_all_38_20</strain>
    </source>
</reference>
<name>A0A2H0BVC7_9BACT</name>
<dbReference type="GO" id="GO:0050992">
    <property type="term" value="P:dimethylallyl diphosphate biosynthetic process"/>
    <property type="evidence" value="ECO:0007669"/>
    <property type="project" value="UniProtKB-UniPathway"/>
</dbReference>
<evidence type="ECO:0000256" key="7">
    <source>
        <dbReference type="ARBA" id="ARBA00023211"/>
    </source>
</evidence>
<accession>A0A2H0BVC7</accession>
<dbReference type="PANTHER" id="PTHR10885:SF0">
    <property type="entry name" value="ISOPENTENYL-DIPHOSPHATE DELTA-ISOMERASE"/>
    <property type="match status" value="1"/>
</dbReference>
<dbReference type="Proteomes" id="UP000231246">
    <property type="component" value="Unassembled WGS sequence"/>
</dbReference>
<dbReference type="HAMAP" id="MF_00202">
    <property type="entry name" value="Idi"/>
    <property type="match status" value="1"/>
</dbReference>
<dbReference type="Pfam" id="PF00293">
    <property type="entry name" value="NUDIX"/>
    <property type="match status" value="1"/>
</dbReference>
<evidence type="ECO:0000256" key="8">
    <source>
        <dbReference type="ARBA" id="ARBA00023229"/>
    </source>
</evidence>